<dbReference type="PROSITE" id="PS00092">
    <property type="entry name" value="N6_MTASE"/>
    <property type="match status" value="1"/>
</dbReference>
<dbReference type="GO" id="GO:0003677">
    <property type="term" value="F:DNA binding"/>
    <property type="evidence" value="ECO:0007669"/>
    <property type="project" value="InterPro"/>
</dbReference>
<dbReference type="Gene3D" id="3.40.50.150">
    <property type="entry name" value="Vaccinia Virus protein VP39"/>
    <property type="match status" value="1"/>
</dbReference>
<evidence type="ECO:0000313" key="8">
    <source>
        <dbReference type="Proteomes" id="UP000034774"/>
    </source>
</evidence>
<dbReference type="GO" id="GO:0008170">
    <property type="term" value="F:N-methyltransferase activity"/>
    <property type="evidence" value="ECO:0007669"/>
    <property type="project" value="InterPro"/>
</dbReference>
<protein>
    <recommendedName>
        <fullName evidence="1">site-specific DNA-methyltransferase (adenine-specific)</fullName>
        <ecNumber evidence="1">2.1.1.72</ecNumber>
    </recommendedName>
</protein>
<proteinExistence type="predicted"/>
<comment type="caution">
    <text evidence="7">The sequence shown here is derived from an EMBL/GenBank/DDBJ whole genome shotgun (WGS) entry which is preliminary data.</text>
</comment>
<evidence type="ECO:0000256" key="3">
    <source>
        <dbReference type="ARBA" id="ARBA00022679"/>
    </source>
</evidence>
<comment type="catalytic activity">
    <reaction evidence="5">
        <text>a 2'-deoxyadenosine in DNA + S-adenosyl-L-methionine = an N(6)-methyl-2'-deoxyadenosine in DNA + S-adenosyl-L-homocysteine + H(+)</text>
        <dbReference type="Rhea" id="RHEA:15197"/>
        <dbReference type="Rhea" id="RHEA-COMP:12418"/>
        <dbReference type="Rhea" id="RHEA-COMP:12419"/>
        <dbReference type="ChEBI" id="CHEBI:15378"/>
        <dbReference type="ChEBI" id="CHEBI:57856"/>
        <dbReference type="ChEBI" id="CHEBI:59789"/>
        <dbReference type="ChEBI" id="CHEBI:90615"/>
        <dbReference type="ChEBI" id="CHEBI:90616"/>
        <dbReference type="EC" id="2.1.1.72"/>
    </reaction>
</comment>
<dbReference type="PANTHER" id="PTHR33841:SF1">
    <property type="entry name" value="DNA METHYLTRANSFERASE A"/>
    <property type="match status" value="1"/>
</dbReference>
<dbReference type="GO" id="GO:0009307">
    <property type="term" value="P:DNA restriction-modification system"/>
    <property type="evidence" value="ECO:0007669"/>
    <property type="project" value="UniProtKB-KW"/>
</dbReference>
<dbReference type="STRING" id="1618572.UT17_C0014G0003"/>
<keyword evidence="2" id="KW-0489">Methyltransferase</keyword>
<evidence type="ECO:0000256" key="5">
    <source>
        <dbReference type="ARBA" id="ARBA00047942"/>
    </source>
</evidence>
<accession>A0A0G0LTC8</accession>
<evidence type="ECO:0000256" key="2">
    <source>
        <dbReference type="ARBA" id="ARBA00022603"/>
    </source>
</evidence>
<evidence type="ECO:0000256" key="4">
    <source>
        <dbReference type="ARBA" id="ARBA00022747"/>
    </source>
</evidence>
<dbReference type="InterPro" id="IPR050953">
    <property type="entry name" value="N4_N6_ade-DNA_methylase"/>
</dbReference>
<name>A0A0G0LTC8_9BACT</name>
<dbReference type="PANTHER" id="PTHR33841">
    <property type="entry name" value="DNA METHYLTRANSFERASE YEEA-RELATED"/>
    <property type="match status" value="1"/>
</dbReference>
<dbReference type="EC" id="2.1.1.72" evidence="1"/>
<dbReference type="Pfam" id="PF02384">
    <property type="entry name" value="N6_Mtase"/>
    <property type="match status" value="1"/>
</dbReference>
<dbReference type="SUPFAM" id="SSF53335">
    <property type="entry name" value="S-adenosyl-L-methionine-dependent methyltransferases"/>
    <property type="match status" value="1"/>
</dbReference>
<organism evidence="7 8">
    <name type="scientific">Candidatus Woesebacteria bacterium GW2011_GWB1_39_10</name>
    <dbReference type="NCBI Taxonomy" id="1618572"/>
    <lineage>
        <taxon>Bacteria</taxon>
        <taxon>Candidatus Woeseibacteriota</taxon>
    </lineage>
</organism>
<dbReference type="GO" id="GO:0032259">
    <property type="term" value="P:methylation"/>
    <property type="evidence" value="ECO:0007669"/>
    <property type="project" value="UniProtKB-KW"/>
</dbReference>
<dbReference type="AlphaFoldDB" id="A0A0G0LTC8"/>
<keyword evidence="4" id="KW-0680">Restriction system</keyword>
<feature type="domain" description="DNA methylase adenine-specific" evidence="6">
    <location>
        <begin position="73"/>
        <end position="333"/>
    </location>
</feature>
<gene>
    <name evidence="7" type="ORF">UT17_C0014G0003</name>
</gene>
<sequence length="605" mass="69773">MTSITPQQINKELSGYSFADVEATVIRNILREAGIKSVKNEIIRPFLARNINTGVNFWFETSKVALDIELLEKLYELNVSEEDRKVNGSYYTPTHVVSYIIRNTVKKLGTICDPACGSGAFLVESAKFLNKKFNIPFEEIYRDYLFGVDILPTGVKRTKIILSLWAILQGEDKNFEFNICQGDSLDLDWSKITDSGFDYVLGNPPYVRTKNLRVEVRENIKKWSTADFGNADLYIPFFELATKITNKNGRIGFITPSTYLTSFNAKLAREFLSYNKFLKRIVDFNGWQVFEGATTYTCITILDKKRSESLEFSLVDSQEKLKNIDTLKFNNIKTELLDGSEWRLLSKEDAEKIFKIENAGSPLFKYVDKFVTGLATLSNNLFLVEDKNSVNGFIQKEYEGQIFLIERDITKKIIKPNRVKSMTALVANKERIIYPYINNGKGRVKIMDETYLKNSFPKTYEYLCAIRGDLALRDKGGKNYEAWYAYGRTQGLNNFGEKIILPMMDNKPSFIVVNDADTLIYCGYAIYPKNKDDFYVLEKILNSNLMWFYIKKTSKNYSGGFKSFAKNYVKNFSIPTLSDQEKETFLRMSNKEQVENFLEKKYQLV</sequence>
<dbReference type="GO" id="GO:0009007">
    <property type="term" value="F:site-specific DNA-methyltransferase (adenine-specific) activity"/>
    <property type="evidence" value="ECO:0007669"/>
    <property type="project" value="UniProtKB-EC"/>
</dbReference>
<dbReference type="EMBL" id="LBVU01000014">
    <property type="protein sequence ID" value="KKQ91235.1"/>
    <property type="molecule type" value="Genomic_DNA"/>
</dbReference>
<reference evidence="7 8" key="1">
    <citation type="journal article" date="2015" name="Nature">
        <title>rRNA introns, odd ribosomes, and small enigmatic genomes across a large radiation of phyla.</title>
        <authorList>
            <person name="Brown C.T."/>
            <person name="Hug L.A."/>
            <person name="Thomas B.C."/>
            <person name="Sharon I."/>
            <person name="Castelle C.J."/>
            <person name="Singh A."/>
            <person name="Wilkins M.J."/>
            <person name="Williams K.H."/>
            <person name="Banfield J.F."/>
        </authorList>
    </citation>
    <scope>NUCLEOTIDE SEQUENCE [LARGE SCALE GENOMIC DNA]</scope>
</reference>
<keyword evidence="3" id="KW-0808">Transferase</keyword>
<evidence type="ECO:0000256" key="1">
    <source>
        <dbReference type="ARBA" id="ARBA00011900"/>
    </source>
</evidence>
<dbReference type="InterPro" id="IPR029063">
    <property type="entry name" value="SAM-dependent_MTases_sf"/>
</dbReference>
<dbReference type="InterPro" id="IPR002052">
    <property type="entry name" value="DNA_methylase_N6_adenine_CS"/>
</dbReference>
<dbReference type="Proteomes" id="UP000034774">
    <property type="component" value="Unassembled WGS sequence"/>
</dbReference>
<evidence type="ECO:0000313" key="7">
    <source>
        <dbReference type="EMBL" id="KKQ91235.1"/>
    </source>
</evidence>
<dbReference type="InterPro" id="IPR003356">
    <property type="entry name" value="DNA_methylase_A-5"/>
</dbReference>
<dbReference type="PRINTS" id="PR00507">
    <property type="entry name" value="N12N6MTFRASE"/>
</dbReference>
<dbReference type="CDD" id="cd02440">
    <property type="entry name" value="AdoMet_MTases"/>
    <property type="match status" value="1"/>
</dbReference>
<evidence type="ECO:0000259" key="6">
    <source>
        <dbReference type="Pfam" id="PF02384"/>
    </source>
</evidence>